<proteinExistence type="predicted"/>
<dbReference type="EMBL" id="KV878695">
    <property type="protein sequence ID" value="OJJ67134.1"/>
    <property type="molecule type" value="Genomic_DNA"/>
</dbReference>
<feature type="domain" description="Myb-like" evidence="6">
    <location>
        <begin position="109"/>
        <end position="159"/>
    </location>
</feature>
<dbReference type="SMART" id="SM00717">
    <property type="entry name" value="SANT"/>
    <property type="match status" value="3"/>
</dbReference>
<evidence type="ECO:0000259" key="6">
    <source>
        <dbReference type="PROSITE" id="PS50090"/>
    </source>
</evidence>
<feature type="region of interest" description="Disordered" evidence="5">
    <location>
        <begin position="163"/>
        <end position="218"/>
    </location>
</feature>
<dbReference type="Proteomes" id="UP000184499">
    <property type="component" value="Unassembled WGS sequence"/>
</dbReference>
<keyword evidence="2" id="KW-0238">DNA-binding</keyword>
<evidence type="ECO:0000259" key="7">
    <source>
        <dbReference type="PROSITE" id="PS51294"/>
    </source>
</evidence>
<dbReference type="Pfam" id="PF00249">
    <property type="entry name" value="Myb_DNA-binding"/>
    <property type="match status" value="2"/>
</dbReference>
<evidence type="ECO:0000256" key="4">
    <source>
        <dbReference type="ARBA" id="ARBA00023242"/>
    </source>
</evidence>
<dbReference type="GeneID" id="93575726"/>
<dbReference type="InterPro" id="IPR051575">
    <property type="entry name" value="Myb-like_DNA-bd"/>
</dbReference>
<reference evidence="9" key="1">
    <citation type="journal article" date="2017" name="Genome Biol.">
        <title>Comparative genomics reveals high biological diversity and specific adaptations in the industrially and medically important fungal genus Aspergillus.</title>
        <authorList>
            <person name="de Vries R.P."/>
            <person name="Riley R."/>
            <person name="Wiebenga A."/>
            <person name="Aguilar-Osorio G."/>
            <person name="Amillis S."/>
            <person name="Uchima C.A."/>
            <person name="Anderluh G."/>
            <person name="Asadollahi M."/>
            <person name="Askin M."/>
            <person name="Barry K."/>
            <person name="Battaglia E."/>
            <person name="Bayram O."/>
            <person name="Benocci T."/>
            <person name="Braus-Stromeyer S.A."/>
            <person name="Caldana C."/>
            <person name="Canovas D."/>
            <person name="Cerqueira G.C."/>
            <person name="Chen F."/>
            <person name="Chen W."/>
            <person name="Choi C."/>
            <person name="Clum A."/>
            <person name="Dos Santos R.A."/>
            <person name="Damasio A.R."/>
            <person name="Diallinas G."/>
            <person name="Emri T."/>
            <person name="Fekete E."/>
            <person name="Flipphi M."/>
            <person name="Freyberg S."/>
            <person name="Gallo A."/>
            <person name="Gournas C."/>
            <person name="Habgood R."/>
            <person name="Hainaut M."/>
            <person name="Harispe M.L."/>
            <person name="Henrissat B."/>
            <person name="Hilden K.S."/>
            <person name="Hope R."/>
            <person name="Hossain A."/>
            <person name="Karabika E."/>
            <person name="Karaffa L."/>
            <person name="Karanyi Z."/>
            <person name="Krasevec N."/>
            <person name="Kuo A."/>
            <person name="Kusch H."/>
            <person name="LaButti K."/>
            <person name="Lagendijk E.L."/>
            <person name="Lapidus A."/>
            <person name="Levasseur A."/>
            <person name="Lindquist E."/>
            <person name="Lipzen A."/>
            <person name="Logrieco A.F."/>
            <person name="MacCabe A."/>
            <person name="Maekelae M.R."/>
            <person name="Malavazi I."/>
            <person name="Melin P."/>
            <person name="Meyer V."/>
            <person name="Mielnichuk N."/>
            <person name="Miskei M."/>
            <person name="Molnar A.P."/>
            <person name="Mule G."/>
            <person name="Ngan C.Y."/>
            <person name="Orejas M."/>
            <person name="Orosz E."/>
            <person name="Ouedraogo J.P."/>
            <person name="Overkamp K.M."/>
            <person name="Park H.-S."/>
            <person name="Perrone G."/>
            <person name="Piumi F."/>
            <person name="Punt P.J."/>
            <person name="Ram A.F."/>
            <person name="Ramon A."/>
            <person name="Rauscher S."/>
            <person name="Record E."/>
            <person name="Riano-Pachon D.M."/>
            <person name="Robert V."/>
            <person name="Roehrig J."/>
            <person name="Ruller R."/>
            <person name="Salamov A."/>
            <person name="Salih N.S."/>
            <person name="Samson R.A."/>
            <person name="Sandor E."/>
            <person name="Sanguinetti M."/>
            <person name="Schuetze T."/>
            <person name="Sepcic K."/>
            <person name="Shelest E."/>
            <person name="Sherlock G."/>
            <person name="Sophianopoulou V."/>
            <person name="Squina F.M."/>
            <person name="Sun H."/>
            <person name="Susca A."/>
            <person name="Todd R.B."/>
            <person name="Tsang A."/>
            <person name="Unkles S.E."/>
            <person name="van de Wiele N."/>
            <person name="van Rossen-Uffink D."/>
            <person name="Oliveira J.V."/>
            <person name="Vesth T.C."/>
            <person name="Visser J."/>
            <person name="Yu J.-H."/>
            <person name="Zhou M."/>
            <person name="Andersen M.R."/>
            <person name="Archer D.B."/>
            <person name="Baker S.E."/>
            <person name="Benoit I."/>
            <person name="Brakhage A.A."/>
            <person name="Braus G.H."/>
            <person name="Fischer R."/>
            <person name="Frisvad J.C."/>
            <person name="Goldman G.H."/>
            <person name="Houbraken J."/>
            <person name="Oakley B."/>
            <person name="Pocsi I."/>
            <person name="Scazzocchio C."/>
            <person name="Seiboth B."/>
            <person name="vanKuyk P.A."/>
            <person name="Wortman J."/>
            <person name="Dyer P.S."/>
            <person name="Grigoriev I.V."/>
        </authorList>
    </citation>
    <scope>NUCLEOTIDE SEQUENCE [LARGE SCALE GENOMIC DNA]</scope>
    <source>
        <strain evidence="9">CBS 101740 / IMI 381727 / IBT 21946</strain>
    </source>
</reference>
<sequence length="277" mass="31478">MPRRLWSAEEDAKLFALVEQYEICLAEKAIGLRSPKAYPVGQARQACRKRWFYSLDPKLRKGRWTKEEDEILLDAYQRLGPAWKEIALLIEGWTNDQCAKRYTEMLDPSVENRLRAWSQEEDQYLITKVKELGHKWSTISSGLQGRPPLTCQHRWEKLGKELASMPNKPGQDQDSSTKLSLVPSGSDSVSPGSNCSGNVYSTDNGPQDDAESHKNQLDGMDRTRGLEDIFLPQMFDVDDLTLWSMNNREENYTSVQDSTGISQDGYVPCLPRVLTGT</sequence>
<evidence type="ECO:0000256" key="2">
    <source>
        <dbReference type="ARBA" id="ARBA00023125"/>
    </source>
</evidence>
<keyword evidence="3" id="KW-0804">Transcription</keyword>
<dbReference type="Gene3D" id="1.10.10.60">
    <property type="entry name" value="Homeodomain-like"/>
    <property type="match status" value="3"/>
</dbReference>
<dbReference type="GO" id="GO:0001006">
    <property type="term" value="F:RNA polymerase III type 3 promoter sequence-specific DNA binding"/>
    <property type="evidence" value="ECO:0007669"/>
    <property type="project" value="TreeGrafter"/>
</dbReference>
<protein>
    <recommendedName>
        <fullName evidence="10">Myb-like transcription factor</fullName>
    </recommendedName>
</protein>
<keyword evidence="1" id="KW-0805">Transcription regulation</keyword>
<dbReference type="GO" id="GO:0042796">
    <property type="term" value="P:snRNA transcription by RNA polymerase III"/>
    <property type="evidence" value="ECO:0007669"/>
    <property type="project" value="TreeGrafter"/>
</dbReference>
<accession>A0A1L9U637</accession>
<feature type="compositionally biased region" description="Low complexity" evidence="5">
    <location>
        <begin position="179"/>
        <end position="193"/>
    </location>
</feature>
<dbReference type="InterPro" id="IPR017930">
    <property type="entry name" value="Myb_dom"/>
</dbReference>
<dbReference type="PROSITE" id="PS51294">
    <property type="entry name" value="HTH_MYB"/>
    <property type="match status" value="2"/>
</dbReference>
<keyword evidence="9" id="KW-1185">Reference proteome</keyword>
<dbReference type="InterPro" id="IPR001005">
    <property type="entry name" value="SANT/Myb"/>
</dbReference>
<dbReference type="GO" id="GO:0042795">
    <property type="term" value="P:snRNA transcription by RNA polymerase II"/>
    <property type="evidence" value="ECO:0007669"/>
    <property type="project" value="TreeGrafter"/>
</dbReference>
<dbReference type="STRING" id="767769.A0A1L9U637"/>
<dbReference type="PANTHER" id="PTHR46621">
    <property type="entry name" value="SNRNA-ACTIVATING PROTEIN COMPLEX SUBUNIT 4"/>
    <property type="match status" value="1"/>
</dbReference>
<evidence type="ECO:0000256" key="5">
    <source>
        <dbReference type="SAM" id="MobiDB-lite"/>
    </source>
</evidence>
<evidence type="ECO:0000313" key="9">
    <source>
        <dbReference type="Proteomes" id="UP000184499"/>
    </source>
</evidence>
<feature type="compositionally biased region" description="Polar residues" evidence="5">
    <location>
        <begin position="194"/>
        <end position="205"/>
    </location>
</feature>
<feature type="domain" description="HTH myb-type" evidence="7">
    <location>
        <begin position="115"/>
        <end position="163"/>
    </location>
</feature>
<evidence type="ECO:0000313" key="8">
    <source>
        <dbReference type="EMBL" id="OJJ67134.1"/>
    </source>
</evidence>
<gene>
    <name evidence="8" type="ORF">ASPBRDRAFT_34446</name>
</gene>
<dbReference type="RefSeq" id="XP_067474383.1">
    <property type="nucleotide sequence ID" value="XM_067623238.1"/>
</dbReference>
<dbReference type="AlphaFoldDB" id="A0A1L9U637"/>
<dbReference type="PANTHER" id="PTHR46621:SF1">
    <property type="entry name" value="SNRNA-ACTIVATING PROTEIN COMPLEX SUBUNIT 4"/>
    <property type="match status" value="1"/>
</dbReference>
<organism evidence="8 9">
    <name type="scientific">Aspergillus brasiliensis (strain CBS 101740 / IMI 381727 / IBT 21946)</name>
    <dbReference type="NCBI Taxonomy" id="767769"/>
    <lineage>
        <taxon>Eukaryota</taxon>
        <taxon>Fungi</taxon>
        <taxon>Dikarya</taxon>
        <taxon>Ascomycota</taxon>
        <taxon>Pezizomycotina</taxon>
        <taxon>Eurotiomycetes</taxon>
        <taxon>Eurotiomycetidae</taxon>
        <taxon>Eurotiales</taxon>
        <taxon>Aspergillaceae</taxon>
        <taxon>Aspergillus</taxon>
        <taxon>Aspergillus subgen. Circumdati</taxon>
    </lineage>
</organism>
<evidence type="ECO:0000256" key="1">
    <source>
        <dbReference type="ARBA" id="ARBA00023015"/>
    </source>
</evidence>
<name>A0A1L9U637_ASPBC</name>
<evidence type="ECO:0008006" key="10">
    <source>
        <dbReference type="Google" id="ProtNLM"/>
    </source>
</evidence>
<dbReference type="OrthoDB" id="2143914at2759"/>
<feature type="domain" description="Myb-like" evidence="6">
    <location>
        <begin position="56"/>
        <end position="106"/>
    </location>
</feature>
<dbReference type="GO" id="GO:0019185">
    <property type="term" value="C:snRNA-activating protein complex"/>
    <property type="evidence" value="ECO:0007669"/>
    <property type="project" value="TreeGrafter"/>
</dbReference>
<evidence type="ECO:0000256" key="3">
    <source>
        <dbReference type="ARBA" id="ARBA00023163"/>
    </source>
</evidence>
<dbReference type="CDD" id="cd00167">
    <property type="entry name" value="SANT"/>
    <property type="match status" value="2"/>
</dbReference>
<dbReference type="OMA" id="QARTHTG"/>
<dbReference type="SUPFAM" id="SSF46689">
    <property type="entry name" value="Homeodomain-like"/>
    <property type="match status" value="1"/>
</dbReference>
<dbReference type="PROSITE" id="PS50090">
    <property type="entry name" value="MYB_LIKE"/>
    <property type="match status" value="2"/>
</dbReference>
<dbReference type="GO" id="GO:0000978">
    <property type="term" value="F:RNA polymerase II cis-regulatory region sequence-specific DNA binding"/>
    <property type="evidence" value="ECO:0007669"/>
    <property type="project" value="TreeGrafter"/>
</dbReference>
<keyword evidence="4" id="KW-0539">Nucleus</keyword>
<dbReference type="VEuPathDB" id="FungiDB:ASPBRDRAFT_34446"/>
<dbReference type="InterPro" id="IPR009057">
    <property type="entry name" value="Homeodomain-like_sf"/>
</dbReference>
<feature type="domain" description="HTH myb-type" evidence="7">
    <location>
        <begin position="56"/>
        <end position="110"/>
    </location>
</feature>